<dbReference type="FunFam" id="3.40.50.410:FF:000262">
    <property type="entry name" value="Uncharacterized protein"/>
    <property type="match status" value="1"/>
</dbReference>
<dbReference type="PANTHER" id="PTHR10166">
    <property type="entry name" value="VOLTAGE-DEPENDENT CALCIUM CHANNEL SUBUNIT ALPHA-2/DELTA-RELATED"/>
    <property type="match status" value="1"/>
</dbReference>
<sequence>MTVVKAAEDLALNYTYDPNLAIEDVHWYDAKNLAEGDPILTYDPQFRKPINRTYSAIHLPTDIWKGDPKIANELKWSDKLDEVFYANTVEDPGLLWQYFGSSKGPFRNYPAFQWESPGTVDLFDVRRRPWYIQGASSAKDMMILIDNSGSVHGLTLTLIKRSVQELLKTLGENDFVNMAWFNTEAHYVSCFDTFVQANVRNKKVLEVAVLEIGDGNMSDFGKGLEFAFRAFDDFNATHTSQGARCNKIIMLFTDGGTERPVEVFEKYNKDREIRIFTYAVGPPAYSTSALKWMACENKGYYVDIPAVGAIRQKTQVSSWLTSPPRTLLFLSPLSSKLSLLLSHQSGYFLEIPAVGAIRQQTQDYVAVLSRPMVLSEEKQFMWTNIYLDAMGMGMMTTITLPVYNKSEGSQEILGVMGTDITLAQITKFNPNREVGPTGYTFAINPNGYILFHPSLKSQLGYLSEPPNVDFLEVEPDNPSKEDVRKKMIDRDSGAVTIETFVRSQDERYVDLVNRTYIYGPMNSTIFSPKILVRIGPTVVTPLRQCYPVEMLRLASLLGLVLPEYRQKRIEVENIDIPTGRDYLQTQRSALFIAPWQFCDDVLTNASHADFLQDILEKLSGFDFPTECNEPKLKHLLLDTVVTESLAEFWNNKAVDFKSDGIVATFVSTEGGITRVFPESECQDFEDRRDTWQQTFFRRSLDNDYFIYSVPYNSYHQNWPVNYTIMATSSVTLNDMGGIKPAVVGVKLDPEIILGTMLHITDQCPGGPSCSDVSRSCRDSENLLCVLLDDGGFIVTTNQDEQVGDVGRFFGEVDGHLMRELYNRSVYRREEAYDFQASCKKEQPKVASAGSRVSFVPRLNLADALNLQWWTTNAAWAYLQQNVYGILFSTSSTMAEELGEEGSIDENVSCVRLQHEYYLGPEVQLYWSADCGNCSRYIQASFEDASHCGAAALAAPSLFATSIQLSFLLFIMKLFGAT</sequence>
<evidence type="ECO:0000256" key="12">
    <source>
        <dbReference type="ARBA" id="ARBA00023065"/>
    </source>
</evidence>
<evidence type="ECO:0000256" key="15">
    <source>
        <dbReference type="ARBA" id="ARBA00023180"/>
    </source>
</evidence>
<keyword evidence="14" id="KW-1015">Disulfide bond</keyword>
<evidence type="ECO:0000256" key="3">
    <source>
        <dbReference type="ARBA" id="ARBA00022448"/>
    </source>
</evidence>
<evidence type="ECO:0000256" key="13">
    <source>
        <dbReference type="ARBA" id="ARBA00023136"/>
    </source>
</evidence>
<reference evidence="18" key="1">
    <citation type="submission" date="2022-01" db="EMBL/GenBank/DDBJ databases">
        <authorList>
            <person name="Braso-Vives M."/>
        </authorList>
    </citation>
    <scope>NUCLEOTIDE SEQUENCE</scope>
</reference>
<keyword evidence="16" id="KW-0407">Ion channel</keyword>
<keyword evidence="8" id="KW-0732">Signal</keyword>
<dbReference type="Pfam" id="PF00092">
    <property type="entry name" value="VWA"/>
    <property type="match status" value="1"/>
</dbReference>
<dbReference type="InterPro" id="IPR013608">
    <property type="entry name" value="VWA_N"/>
</dbReference>
<dbReference type="InterPro" id="IPR002035">
    <property type="entry name" value="VWF_A"/>
</dbReference>
<protein>
    <submittedName>
        <fullName evidence="18">CACNA2D2 protein</fullName>
    </submittedName>
</protein>
<dbReference type="GO" id="GO:0046872">
    <property type="term" value="F:metal ion binding"/>
    <property type="evidence" value="ECO:0007669"/>
    <property type="project" value="UniProtKB-KW"/>
</dbReference>
<feature type="domain" description="VWFA" evidence="17">
    <location>
        <begin position="140"/>
        <end position="333"/>
    </location>
</feature>
<evidence type="ECO:0000256" key="10">
    <source>
        <dbReference type="ARBA" id="ARBA00022882"/>
    </source>
</evidence>
<organism evidence="18 19">
    <name type="scientific">Branchiostoma lanceolatum</name>
    <name type="common">Common lancelet</name>
    <name type="synonym">Amphioxus lanceolatum</name>
    <dbReference type="NCBI Taxonomy" id="7740"/>
    <lineage>
        <taxon>Eukaryota</taxon>
        <taxon>Metazoa</taxon>
        <taxon>Chordata</taxon>
        <taxon>Cephalochordata</taxon>
        <taxon>Leptocardii</taxon>
        <taxon>Amphioxiformes</taxon>
        <taxon>Branchiostomatidae</taxon>
        <taxon>Branchiostoma</taxon>
    </lineage>
</organism>
<keyword evidence="7" id="KW-0479">Metal-binding</keyword>
<dbReference type="Proteomes" id="UP000838412">
    <property type="component" value="Chromosome 5"/>
</dbReference>
<evidence type="ECO:0000256" key="5">
    <source>
        <dbReference type="ARBA" id="ARBA00022673"/>
    </source>
</evidence>
<evidence type="ECO:0000256" key="8">
    <source>
        <dbReference type="ARBA" id="ARBA00022729"/>
    </source>
</evidence>
<dbReference type="OrthoDB" id="10054666at2759"/>
<evidence type="ECO:0000256" key="9">
    <source>
        <dbReference type="ARBA" id="ARBA00022837"/>
    </source>
</evidence>
<name>A0A8K0A2Z6_BRALA</name>
<keyword evidence="6" id="KW-0812">Transmembrane</keyword>
<dbReference type="GO" id="GO:0005891">
    <property type="term" value="C:voltage-gated calcium channel complex"/>
    <property type="evidence" value="ECO:0007669"/>
    <property type="project" value="TreeGrafter"/>
</dbReference>
<keyword evidence="12" id="KW-0406">Ion transport</keyword>
<dbReference type="PANTHER" id="PTHR10166:SF67">
    <property type="entry name" value="VWFA DOMAIN-CONTAINING PROTEIN"/>
    <property type="match status" value="1"/>
</dbReference>
<gene>
    <name evidence="18" type="primary">CACNA2D2</name>
    <name evidence="18" type="ORF">BLAG_LOCUS19569</name>
</gene>
<dbReference type="Gene3D" id="3.30.450.20">
    <property type="entry name" value="PAS domain"/>
    <property type="match status" value="1"/>
</dbReference>
<keyword evidence="9" id="KW-0106">Calcium</keyword>
<evidence type="ECO:0000256" key="4">
    <source>
        <dbReference type="ARBA" id="ARBA00022568"/>
    </source>
</evidence>
<dbReference type="SUPFAM" id="SSF53300">
    <property type="entry name" value="vWA-like"/>
    <property type="match status" value="1"/>
</dbReference>
<evidence type="ECO:0000313" key="19">
    <source>
        <dbReference type="Proteomes" id="UP000838412"/>
    </source>
</evidence>
<keyword evidence="4" id="KW-0109">Calcium transport</keyword>
<keyword evidence="10" id="KW-0851">Voltage-gated channel</keyword>
<keyword evidence="5" id="KW-0107">Calcium channel</keyword>
<dbReference type="Pfam" id="PF08473">
    <property type="entry name" value="VGCC_alpha2"/>
    <property type="match status" value="1"/>
</dbReference>
<evidence type="ECO:0000256" key="11">
    <source>
        <dbReference type="ARBA" id="ARBA00022989"/>
    </source>
</evidence>
<dbReference type="SMART" id="SM00327">
    <property type="entry name" value="VWA"/>
    <property type="match status" value="1"/>
</dbReference>
<keyword evidence="15" id="KW-0325">Glycoprotein</keyword>
<comment type="similarity">
    <text evidence="2">Belongs to the calcium channel subunit alpha-2/delta family.</text>
</comment>
<comment type="subcellular location">
    <subcellularLocation>
        <location evidence="1">Membrane</location>
        <topology evidence="1">Single-pass type I membrane protein</topology>
    </subcellularLocation>
</comment>
<dbReference type="Gene3D" id="3.40.50.410">
    <property type="entry name" value="von Willebrand factor, type A domain"/>
    <property type="match status" value="1"/>
</dbReference>
<keyword evidence="3" id="KW-0813">Transport</keyword>
<dbReference type="InterPro" id="IPR051173">
    <property type="entry name" value="Ca_channel_alpha-2/delta"/>
</dbReference>
<evidence type="ECO:0000259" key="17">
    <source>
        <dbReference type="PROSITE" id="PS50234"/>
    </source>
</evidence>
<evidence type="ECO:0000256" key="7">
    <source>
        <dbReference type="ARBA" id="ARBA00022723"/>
    </source>
</evidence>
<dbReference type="InterPro" id="IPR013680">
    <property type="entry name" value="VDCC_a2/dsu"/>
</dbReference>
<dbReference type="EMBL" id="OV696690">
    <property type="protein sequence ID" value="CAH1265661.1"/>
    <property type="molecule type" value="Genomic_DNA"/>
</dbReference>
<evidence type="ECO:0000256" key="14">
    <source>
        <dbReference type="ARBA" id="ARBA00023157"/>
    </source>
</evidence>
<dbReference type="Pfam" id="PF08399">
    <property type="entry name" value="VWA_N"/>
    <property type="match status" value="1"/>
</dbReference>
<keyword evidence="11" id="KW-1133">Transmembrane helix</keyword>
<evidence type="ECO:0000256" key="1">
    <source>
        <dbReference type="ARBA" id="ARBA00004479"/>
    </source>
</evidence>
<dbReference type="InterPro" id="IPR036465">
    <property type="entry name" value="vWFA_dom_sf"/>
</dbReference>
<dbReference type="PROSITE" id="PS50234">
    <property type="entry name" value="VWFA"/>
    <property type="match status" value="1"/>
</dbReference>
<dbReference type="AlphaFoldDB" id="A0A8K0A2Z6"/>
<evidence type="ECO:0000313" key="18">
    <source>
        <dbReference type="EMBL" id="CAH1265661.1"/>
    </source>
</evidence>
<evidence type="ECO:0000256" key="2">
    <source>
        <dbReference type="ARBA" id="ARBA00007060"/>
    </source>
</evidence>
<keyword evidence="19" id="KW-1185">Reference proteome</keyword>
<evidence type="ECO:0000256" key="6">
    <source>
        <dbReference type="ARBA" id="ARBA00022692"/>
    </source>
</evidence>
<evidence type="ECO:0000256" key="16">
    <source>
        <dbReference type="ARBA" id="ARBA00023303"/>
    </source>
</evidence>
<dbReference type="GO" id="GO:0005245">
    <property type="term" value="F:voltage-gated calcium channel activity"/>
    <property type="evidence" value="ECO:0007669"/>
    <property type="project" value="TreeGrafter"/>
</dbReference>
<keyword evidence="13" id="KW-0472">Membrane</keyword>
<accession>A0A8K0A2Z6</accession>
<proteinExistence type="inferred from homology"/>